<organism evidence="1 2">
    <name type="scientific">Clostridium amylolyticum</name>
    <dbReference type="NCBI Taxonomy" id="1121298"/>
    <lineage>
        <taxon>Bacteria</taxon>
        <taxon>Bacillati</taxon>
        <taxon>Bacillota</taxon>
        <taxon>Clostridia</taxon>
        <taxon>Eubacteriales</taxon>
        <taxon>Clostridiaceae</taxon>
        <taxon>Clostridium</taxon>
    </lineage>
</organism>
<evidence type="ECO:0000313" key="1">
    <source>
        <dbReference type="EMBL" id="SHJ29760.1"/>
    </source>
</evidence>
<dbReference type="Proteomes" id="UP000184080">
    <property type="component" value="Unassembled WGS sequence"/>
</dbReference>
<proteinExistence type="predicted"/>
<accession>A0A1M6I5U5</accession>
<dbReference type="STRING" id="1121298.SAMN05444401_2655"/>
<dbReference type="RefSeq" id="WP_073007409.1">
    <property type="nucleotide sequence ID" value="NZ_FQZO01000004.1"/>
</dbReference>
<dbReference type="AlphaFoldDB" id="A0A1M6I5U5"/>
<gene>
    <name evidence="1" type="ORF">SAMN05444401_2655</name>
</gene>
<dbReference type="OrthoDB" id="1908344at2"/>
<keyword evidence="2" id="KW-1185">Reference proteome</keyword>
<name>A0A1M6I5U5_9CLOT</name>
<sequence>MHLYSRLIYRIKRKHMEKAIMKFNKINIDTVFNIIEKNCWEYGIQYHLMIKTPFVLEIILIGRKQTKYLRFHKTYMVFKEDYIRFESVVKDADYSKAYYITNGVFEGNIEKLNHQDLLWRTTRVKLISNVDFLIHQQWLKQPYNSVFKFKKLDFYRYLPD</sequence>
<evidence type="ECO:0000313" key="2">
    <source>
        <dbReference type="Proteomes" id="UP000184080"/>
    </source>
</evidence>
<protein>
    <submittedName>
        <fullName evidence="1">Uncharacterized protein</fullName>
    </submittedName>
</protein>
<reference evidence="1 2" key="1">
    <citation type="submission" date="2016-11" db="EMBL/GenBank/DDBJ databases">
        <authorList>
            <person name="Jaros S."/>
            <person name="Januszkiewicz K."/>
            <person name="Wedrychowicz H."/>
        </authorList>
    </citation>
    <scope>NUCLEOTIDE SEQUENCE [LARGE SCALE GENOMIC DNA]</scope>
    <source>
        <strain evidence="1 2">DSM 21864</strain>
    </source>
</reference>
<dbReference type="EMBL" id="FQZO01000004">
    <property type="protein sequence ID" value="SHJ29760.1"/>
    <property type="molecule type" value="Genomic_DNA"/>
</dbReference>